<evidence type="ECO:0000313" key="1">
    <source>
        <dbReference type="EMBL" id="TDO36941.1"/>
    </source>
</evidence>
<dbReference type="PANTHER" id="PTHR44147:SF2">
    <property type="entry name" value="DEHYDROGENASE_REDUCTASE SDR FAMILY MEMBER 1"/>
    <property type="match status" value="1"/>
</dbReference>
<name>A0A4R6JNH3_9ACTN</name>
<dbReference type="PANTHER" id="PTHR44147">
    <property type="entry name" value="DEHYDROGENASE/REDUCTASE SDR FAMILY MEMBER 1"/>
    <property type="match status" value="1"/>
</dbReference>
<dbReference type="Pfam" id="PF00106">
    <property type="entry name" value="adh_short"/>
    <property type="match status" value="1"/>
</dbReference>
<dbReference type="EMBL" id="SNWR01000001">
    <property type="protein sequence ID" value="TDO36941.1"/>
    <property type="molecule type" value="Genomic_DNA"/>
</dbReference>
<protein>
    <submittedName>
        <fullName evidence="1">Short subunit dehydrogenase</fullName>
    </submittedName>
</protein>
<proteinExistence type="predicted"/>
<organism evidence="1 2">
    <name type="scientific">Paractinoplanes brasiliensis</name>
    <dbReference type="NCBI Taxonomy" id="52695"/>
    <lineage>
        <taxon>Bacteria</taxon>
        <taxon>Bacillati</taxon>
        <taxon>Actinomycetota</taxon>
        <taxon>Actinomycetes</taxon>
        <taxon>Micromonosporales</taxon>
        <taxon>Micromonosporaceae</taxon>
        <taxon>Paractinoplanes</taxon>
    </lineage>
</organism>
<dbReference type="InterPro" id="IPR036291">
    <property type="entry name" value="NAD(P)-bd_dom_sf"/>
</dbReference>
<comment type="caution">
    <text evidence="1">The sequence shown here is derived from an EMBL/GenBank/DDBJ whole genome shotgun (WGS) entry which is preliminary data.</text>
</comment>
<dbReference type="Gene3D" id="3.40.50.720">
    <property type="entry name" value="NAD(P)-binding Rossmann-like Domain"/>
    <property type="match status" value="1"/>
</dbReference>
<sequence length="195" mass="20256">MTGQRVAVVTGASRGVGKGIALALGAAGYVVYVTGRSTGDRVTFPAVGGTVDETAAAVTAAGGAGVPVPCDHTDDEQTATLFERVQAEHGGLDLLVNNVWGGYAAYHEDRYADMQGPFWEQPLRVWDDMFTSGVRAHYAATVLAVPVLRPGALVATVSFFPGSYVSGEDQVAYSVAKAADDRPQVSPRVAADPGQ</sequence>
<reference evidence="1 2" key="1">
    <citation type="submission" date="2019-03" db="EMBL/GenBank/DDBJ databases">
        <title>Sequencing the genomes of 1000 actinobacteria strains.</title>
        <authorList>
            <person name="Klenk H.-P."/>
        </authorList>
    </citation>
    <scope>NUCLEOTIDE SEQUENCE [LARGE SCALE GENOMIC DNA]</scope>
    <source>
        <strain evidence="1 2">DSM 43805</strain>
    </source>
</reference>
<gene>
    <name evidence="1" type="ORF">C8E87_0531</name>
</gene>
<evidence type="ECO:0000313" key="2">
    <source>
        <dbReference type="Proteomes" id="UP000294901"/>
    </source>
</evidence>
<dbReference type="SUPFAM" id="SSF51735">
    <property type="entry name" value="NAD(P)-binding Rossmann-fold domains"/>
    <property type="match status" value="1"/>
</dbReference>
<keyword evidence="2" id="KW-1185">Reference proteome</keyword>
<dbReference type="Proteomes" id="UP000294901">
    <property type="component" value="Unassembled WGS sequence"/>
</dbReference>
<accession>A0A4R6JNH3</accession>
<dbReference type="AlphaFoldDB" id="A0A4R6JNH3"/>
<dbReference type="RefSeq" id="WP_239080408.1">
    <property type="nucleotide sequence ID" value="NZ_BOMD01000072.1"/>
</dbReference>
<dbReference type="InterPro" id="IPR002347">
    <property type="entry name" value="SDR_fam"/>
</dbReference>
<dbReference type="PRINTS" id="PR00081">
    <property type="entry name" value="GDHRDH"/>
</dbReference>